<dbReference type="InterPro" id="IPR027417">
    <property type="entry name" value="P-loop_NTPase"/>
</dbReference>
<accession>A0A6P1SXI3</accession>
<evidence type="ECO:0008006" key="3">
    <source>
        <dbReference type="Google" id="ProtNLM"/>
    </source>
</evidence>
<gene>
    <name evidence="1" type="ORF">GO499_01325</name>
</gene>
<dbReference type="Proteomes" id="UP000464495">
    <property type="component" value="Chromosome"/>
</dbReference>
<proteinExistence type="predicted"/>
<dbReference type="SUPFAM" id="SSF52540">
    <property type="entry name" value="P-loop containing nucleoside triphosphate hydrolases"/>
    <property type="match status" value="1"/>
</dbReference>
<evidence type="ECO:0000313" key="2">
    <source>
        <dbReference type="Proteomes" id="UP000464495"/>
    </source>
</evidence>
<sequence>MSALSRSRPVPTALLTPAPGLMLLKARAHEACGPARHSFAMMLARAASGPVFWIRHALADGRMNGCGIIPWLEPARLIFVTASRANDLLWTVEEVLRSGVVPLVVAELPEPPPLTPVRRLHLAAESTGSNPTALLLTPGDGGAQGVESRWHMAPAPGWAAPGGHPAWTLTRRRARMAPEAAWHVERRGDSLHTAPVAIPEPA</sequence>
<dbReference type="EMBL" id="CP046620">
    <property type="protein sequence ID" value="QHQ33916.1"/>
    <property type="molecule type" value="Genomic_DNA"/>
</dbReference>
<dbReference type="AlphaFoldDB" id="A0A6P1SXI3"/>
<name>A0A6P1SXI3_9RHOB</name>
<organism evidence="1 2">
    <name type="scientific">Algicella marina</name>
    <dbReference type="NCBI Taxonomy" id="2683284"/>
    <lineage>
        <taxon>Bacteria</taxon>
        <taxon>Pseudomonadati</taxon>
        <taxon>Pseudomonadota</taxon>
        <taxon>Alphaproteobacteria</taxon>
        <taxon>Rhodobacterales</taxon>
        <taxon>Paracoccaceae</taxon>
        <taxon>Algicella</taxon>
    </lineage>
</organism>
<dbReference type="KEGG" id="amaq:GO499_01325"/>
<protein>
    <recommendedName>
        <fullName evidence="3">Protein ImuA</fullName>
    </recommendedName>
</protein>
<reference evidence="1 2" key="1">
    <citation type="submission" date="2019-12" db="EMBL/GenBank/DDBJ databases">
        <title>Complete genome sequence of Algicella marina strain 9Alg 56(T) isolated from the red alga Tichocarpus crinitus.</title>
        <authorList>
            <person name="Kim S.-G."/>
            <person name="Nedashkovskaya O.I."/>
        </authorList>
    </citation>
    <scope>NUCLEOTIDE SEQUENCE [LARGE SCALE GENOMIC DNA]</scope>
    <source>
        <strain evidence="1 2">9Alg 56</strain>
    </source>
</reference>
<evidence type="ECO:0000313" key="1">
    <source>
        <dbReference type="EMBL" id="QHQ33916.1"/>
    </source>
</evidence>
<dbReference type="Gene3D" id="3.40.50.300">
    <property type="entry name" value="P-loop containing nucleotide triphosphate hydrolases"/>
    <property type="match status" value="1"/>
</dbReference>
<keyword evidence="2" id="KW-1185">Reference proteome</keyword>
<dbReference type="RefSeq" id="WP_161860486.1">
    <property type="nucleotide sequence ID" value="NZ_CP046620.1"/>
</dbReference>